<evidence type="ECO:0000259" key="1">
    <source>
        <dbReference type="Pfam" id="PF13473"/>
    </source>
</evidence>
<evidence type="ECO:0000313" key="2">
    <source>
        <dbReference type="EMBL" id="KAA9037173.1"/>
    </source>
</evidence>
<sequence length="129" mass="14434">MNKKLRRRTIIVVYIFLVFVLNSCSTPEERGRLPGDTATDASSTTSAHKVYSIEIKDMKFDPGEITVHKGDTVVWVNHDMVTHCVTEENTKAWTSSNIAAGNSWKMVVQSGADYFCAIHQVMKGKILVE</sequence>
<dbReference type="SUPFAM" id="SSF49503">
    <property type="entry name" value="Cupredoxins"/>
    <property type="match status" value="1"/>
</dbReference>
<keyword evidence="3" id="KW-1185">Reference proteome</keyword>
<dbReference type="InterPro" id="IPR052721">
    <property type="entry name" value="ET_Amicyanin"/>
</dbReference>
<proteinExistence type="predicted"/>
<dbReference type="InterPro" id="IPR008972">
    <property type="entry name" value="Cupredoxin"/>
</dbReference>
<dbReference type="EMBL" id="VYQF01000006">
    <property type="protein sequence ID" value="KAA9037173.1"/>
    <property type="molecule type" value="Genomic_DNA"/>
</dbReference>
<organism evidence="2 3">
    <name type="scientific">Ginsengibacter hankyongi</name>
    <dbReference type="NCBI Taxonomy" id="2607284"/>
    <lineage>
        <taxon>Bacteria</taxon>
        <taxon>Pseudomonadati</taxon>
        <taxon>Bacteroidota</taxon>
        <taxon>Chitinophagia</taxon>
        <taxon>Chitinophagales</taxon>
        <taxon>Chitinophagaceae</taxon>
        <taxon>Ginsengibacter</taxon>
    </lineage>
</organism>
<accession>A0A5J5IEF9</accession>
<feature type="domain" description="EfeO-type cupredoxin-like" evidence="1">
    <location>
        <begin position="37"/>
        <end position="128"/>
    </location>
</feature>
<dbReference type="PANTHER" id="PTHR36507">
    <property type="entry name" value="BLL1555 PROTEIN"/>
    <property type="match status" value="1"/>
</dbReference>
<dbReference type="RefSeq" id="WP_150416101.1">
    <property type="nucleotide sequence ID" value="NZ_VYQF01000006.1"/>
</dbReference>
<gene>
    <name evidence="2" type="ORF">FW778_17240</name>
</gene>
<dbReference type="Gene3D" id="2.60.40.420">
    <property type="entry name" value="Cupredoxins - blue copper proteins"/>
    <property type="match status" value="1"/>
</dbReference>
<comment type="caution">
    <text evidence="2">The sequence shown here is derived from an EMBL/GenBank/DDBJ whole genome shotgun (WGS) entry which is preliminary data.</text>
</comment>
<reference evidence="2 3" key="1">
    <citation type="submission" date="2019-09" db="EMBL/GenBank/DDBJ databases">
        <title>Draft genome sequence of Ginsengibacter sp. BR5-29.</title>
        <authorList>
            <person name="Im W.-T."/>
        </authorList>
    </citation>
    <scope>NUCLEOTIDE SEQUENCE [LARGE SCALE GENOMIC DNA]</scope>
    <source>
        <strain evidence="2 3">BR5-29</strain>
    </source>
</reference>
<dbReference type="Proteomes" id="UP000326903">
    <property type="component" value="Unassembled WGS sequence"/>
</dbReference>
<protein>
    <recommendedName>
        <fullName evidence="1">EfeO-type cupredoxin-like domain-containing protein</fullName>
    </recommendedName>
</protein>
<evidence type="ECO:0000313" key="3">
    <source>
        <dbReference type="Proteomes" id="UP000326903"/>
    </source>
</evidence>
<dbReference type="InterPro" id="IPR028096">
    <property type="entry name" value="EfeO_Cupredoxin"/>
</dbReference>
<dbReference type="PANTHER" id="PTHR36507:SF1">
    <property type="entry name" value="BLL1555 PROTEIN"/>
    <property type="match status" value="1"/>
</dbReference>
<dbReference type="Pfam" id="PF13473">
    <property type="entry name" value="Cupredoxin_1"/>
    <property type="match status" value="1"/>
</dbReference>
<name>A0A5J5IEF9_9BACT</name>
<dbReference type="AlphaFoldDB" id="A0A5J5IEF9"/>